<protein>
    <submittedName>
        <fullName evidence="2">DUF1854 domain-containing protein</fullName>
    </submittedName>
</protein>
<organism evidence="2 3">
    <name type="scientific">Parapusillimonas granuli</name>
    <dbReference type="NCBI Taxonomy" id="380911"/>
    <lineage>
        <taxon>Bacteria</taxon>
        <taxon>Pseudomonadati</taxon>
        <taxon>Pseudomonadota</taxon>
        <taxon>Betaproteobacteria</taxon>
        <taxon>Burkholderiales</taxon>
        <taxon>Alcaligenaceae</taxon>
        <taxon>Parapusillimonas</taxon>
    </lineage>
</organism>
<dbReference type="InterPro" id="IPR015005">
    <property type="entry name" value="DUF1854"/>
</dbReference>
<evidence type="ECO:0000259" key="1">
    <source>
        <dbReference type="Pfam" id="PF08909"/>
    </source>
</evidence>
<feature type="domain" description="DUF1854" evidence="1">
    <location>
        <begin position="31"/>
        <end position="158"/>
    </location>
</feature>
<dbReference type="Pfam" id="PF08909">
    <property type="entry name" value="DUF1854"/>
    <property type="match status" value="1"/>
</dbReference>
<name>A0A853FTB5_9BURK</name>
<evidence type="ECO:0000313" key="3">
    <source>
        <dbReference type="Proteomes" id="UP000559809"/>
    </source>
</evidence>
<accession>A0A853FTB5</accession>
<reference evidence="2 3" key="1">
    <citation type="submission" date="2020-07" db="EMBL/GenBank/DDBJ databases">
        <title>Taxonomic revisions and descriptions of new bacterial species based on genomic comparisons in the high-G+C-content subgroup of the family Alcaligenaceae.</title>
        <authorList>
            <person name="Szabo A."/>
            <person name="Felfoldi T."/>
        </authorList>
    </citation>
    <scope>NUCLEOTIDE SEQUENCE [LARGE SCALE GENOMIC DNA]</scope>
    <source>
        <strain evidence="2 3">LMG 24012</strain>
    </source>
</reference>
<dbReference type="AlphaFoldDB" id="A0A853FTB5"/>
<dbReference type="Proteomes" id="UP000559809">
    <property type="component" value="Unassembled WGS sequence"/>
</dbReference>
<dbReference type="EMBL" id="JACCEM010000001">
    <property type="protein sequence ID" value="NYT47928.1"/>
    <property type="molecule type" value="Genomic_DNA"/>
</dbReference>
<comment type="caution">
    <text evidence="2">The sequence shown here is derived from an EMBL/GenBank/DDBJ whole genome shotgun (WGS) entry which is preliminary data.</text>
</comment>
<proteinExistence type="predicted"/>
<sequence>MTEHHTTSGGRLSRDAFGRLQLDRDGSVVTGLVPVRSFPITAPQEGISLVDQEGKEHLWVERLDALPADMRAVIEEELASREFIPEIQRIRGVSSFATPSRWQVSTDRGDTVLLLKAEEDIRRLSTTTLLIADGHGIQFLIRNLSALDKSSRKLLDHFL</sequence>
<evidence type="ECO:0000313" key="2">
    <source>
        <dbReference type="EMBL" id="NYT47928.1"/>
    </source>
</evidence>
<gene>
    <name evidence="2" type="ORF">H0A72_01250</name>
</gene>
<keyword evidence="3" id="KW-1185">Reference proteome</keyword>
<dbReference type="RefSeq" id="WP_180153081.1">
    <property type="nucleotide sequence ID" value="NZ_JACCEM010000001.1"/>
</dbReference>